<proteinExistence type="predicted"/>
<dbReference type="EMBL" id="CAFZ01000070">
    <property type="protein sequence ID" value="CCA70039.1"/>
    <property type="molecule type" value="Genomic_DNA"/>
</dbReference>
<dbReference type="AlphaFoldDB" id="G4TFD7"/>
<dbReference type="PANTHER" id="PTHR24269">
    <property type="entry name" value="KREMEN PROTEIN"/>
    <property type="match status" value="1"/>
</dbReference>
<evidence type="ECO:0000256" key="7">
    <source>
        <dbReference type="SAM" id="SignalP"/>
    </source>
</evidence>
<protein>
    <recommendedName>
        <fullName evidence="8">WSC domain-containing protein</fullName>
    </recommendedName>
</protein>
<comment type="subcellular location">
    <subcellularLocation>
        <location evidence="1">Membrane</location>
        <topology evidence="1">Single-pass membrane protein</topology>
    </subcellularLocation>
</comment>
<evidence type="ECO:0000256" key="4">
    <source>
        <dbReference type="ARBA" id="ARBA00022989"/>
    </source>
</evidence>
<evidence type="ECO:0000256" key="6">
    <source>
        <dbReference type="ARBA" id="ARBA00023180"/>
    </source>
</evidence>
<dbReference type="PROSITE" id="PS51212">
    <property type="entry name" value="WSC"/>
    <property type="match status" value="2"/>
</dbReference>
<dbReference type="InterPro" id="IPR051836">
    <property type="entry name" value="Kremen_rcpt"/>
</dbReference>
<dbReference type="Proteomes" id="UP000007148">
    <property type="component" value="Unassembled WGS sequence"/>
</dbReference>
<feature type="domain" description="WSC" evidence="8">
    <location>
        <begin position="179"/>
        <end position="271"/>
    </location>
</feature>
<evidence type="ECO:0000256" key="3">
    <source>
        <dbReference type="ARBA" id="ARBA00022729"/>
    </source>
</evidence>
<evidence type="ECO:0000313" key="9">
    <source>
        <dbReference type="EMBL" id="CCA70039.1"/>
    </source>
</evidence>
<sequence length="274" mass="29789">MRHLASSLALLSTLYLSVKAIAVPGVEPTPTTPVYITSTPRGLDARAEPTEGYGYSLIGCYDELNYPVRVLNHQVPWDKVSVSSCVNACFNAGPYTGLFGPHYLFAGVINGDQCWCDNVMNVKAVKVDQGRCNHLCENGPNEYCGGSREYQLYYRSDTGLNPVTLNPANPPSVGAGSGYYAFKGCWPDNPHSRVLNGLSYSSEHMTPLYCAHICWAQRFIYSGVEYGRECWCGNTLNVGSAAPVQECNQACEGDSTFACGAPNYIGIYQGTPRS</sequence>
<comment type="caution">
    <text evidence="9">The sequence shown here is derived from an EMBL/GenBank/DDBJ whole genome shotgun (WGS) entry which is preliminary data.</text>
</comment>
<keyword evidence="10" id="KW-1185">Reference proteome</keyword>
<feature type="signal peptide" evidence="7">
    <location>
        <begin position="1"/>
        <end position="20"/>
    </location>
</feature>
<name>G4TFD7_SERID</name>
<feature type="chain" id="PRO_5003468465" description="WSC domain-containing protein" evidence="7">
    <location>
        <begin position="21"/>
        <end position="274"/>
    </location>
</feature>
<dbReference type="SMART" id="SM00321">
    <property type="entry name" value="WSC"/>
    <property type="match status" value="2"/>
</dbReference>
<dbReference type="eggNOG" id="KOG4157">
    <property type="taxonomic scope" value="Eukaryota"/>
</dbReference>
<keyword evidence="4" id="KW-1133">Transmembrane helix</keyword>
<organism evidence="9 10">
    <name type="scientific">Serendipita indica (strain DSM 11827)</name>
    <name type="common">Root endophyte fungus</name>
    <name type="synonym">Piriformospora indica</name>
    <dbReference type="NCBI Taxonomy" id="1109443"/>
    <lineage>
        <taxon>Eukaryota</taxon>
        <taxon>Fungi</taxon>
        <taxon>Dikarya</taxon>
        <taxon>Basidiomycota</taxon>
        <taxon>Agaricomycotina</taxon>
        <taxon>Agaricomycetes</taxon>
        <taxon>Sebacinales</taxon>
        <taxon>Serendipitaceae</taxon>
        <taxon>Serendipita</taxon>
    </lineage>
</organism>
<dbReference type="InterPro" id="IPR002889">
    <property type="entry name" value="WSC_carb-bd"/>
</dbReference>
<keyword evidence="6" id="KW-0325">Glycoprotein</keyword>
<keyword evidence="3 7" id="KW-0732">Signal</keyword>
<feature type="domain" description="WSC" evidence="8">
    <location>
        <begin position="54"/>
        <end position="156"/>
    </location>
</feature>
<dbReference type="GO" id="GO:0005886">
    <property type="term" value="C:plasma membrane"/>
    <property type="evidence" value="ECO:0007669"/>
    <property type="project" value="TreeGrafter"/>
</dbReference>
<dbReference type="HOGENOM" id="CLU_1016044_0_0_1"/>
<reference evidence="9 10" key="1">
    <citation type="journal article" date="2011" name="PLoS Pathog.">
        <title>Endophytic Life Strategies Decoded by Genome and Transcriptome Analyses of the Mutualistic Root Symbiont Piriformospora indica.</title>
        <authorList>
            <person name="Zuccaro A."/>
            <person name="Lahrmann U."/>
            <person name="Guldener U."/>
            <person name="Langen G."/>
            <person name="Pfiffi S."/>
            <person name="Biedenkopf D."/>
            <person name="Wong P."/>
            <person name="Samans B."/>
            <person name="Grimm C."/>
            <person name="Basiewicz M."/>
            <person name="Murat C."/>
            <person name="Martin F."/>
            <person name="Kogel K.H."/>
        </authorList>
    </citation>
    <scope>NUCLEOTIDE SEQUENCE [LARGE SCALE GENOMIC DNA]</scope>
    <source>
        <strain evidence="9 10">DSM 11827</strain>
    </source>
</reference>
<evidence type="ECO:0000313" key="10">
    <source>
        <dbReference type="Proteomes" id="UP000007148"/>
    </source>
</evidence>
<accession>G4TFD7</accession>
<keyword evidence="2" id="KW-0812">Transmembrane</keyword>
<evidence type="ECO:0000256" key="5">
    <source>
        <dbReference type="ARBA" id="ARBA00023136"/>
    </source>
</evidence>
<dbReference type="InParanoid" id="G4TFD7"/>
<dbReference type="OrthoDB" id="5985073at2759"/>
<dbReference type="OMA" id="ENGPNEY"/>
<dbReference type="PANTHER" id="PTHR24269:SF16">
    <property type="entry name" value="PROTEIN SLG1"/>
    <property type="match status" value="1"/>
</dbReference>
<gene>
    <name evidence="9" type="ORF">PIIN_03979</name>
</gene>
<evidence type="ECO:0000256" key="1">
    <source>
        <dbReference type="ARBA" id="ARBA00004167"/>
    </source>
</evidence>
<evidence type="ECO:0000256" key="2">
    <source>
        <dbReference type="ARBA" id="ARBA00022692"/>
    </source>
</evidence>
<evidence type="ECO:0000259" key="8">
    <source>
        <dbReference type="PROSITE" id="PS51212"/>
    </source>
</evidence>
<dbReference type="Pfam" id="PF01822">
    <property type="entry name" value="WSC"/>
    <property type="match status" value="2"/>
</dbReference>
<keyword evidence="5" id="KW-0472">Membrane</keyword>
<dbReference type="STRING" id="1109443.G4TFD7"/>